<comment type="caution">
    <text evidence="7">The sequence shown here is derived from an EMBL/GenBank/DDBJ whole genome shotgun (WGS) entry which is preliminary data.</text>
</comment>
<evidence type="ECO:0000313" key="8">
    <source>
        <dbReference type="Proteomes" id="UP000294744"/>
    </source>
</evidence>
<organism evidence="7 8">
    <name type="scientific">Saccharopolyspora aridisoli</name>
    <dbReference type="NCBI Taxonomy" id="2530385"/>
    <lineage>
        <taxon>Bacteria</taxon>
        <taxon>Bacillati</taxon>
        <taxon>Actinomycetota</taxon>
        <taxon>Actinomycetes</taxon>
        <taxon>Pseudonocardiales</taxon>
        <taxon>Pseudonocardiaceae</taxon>
        <taxon>Saccharopolyspora</taxon>
    </lineage>
</organism>
<feature type="transmembrane region" description="Helical" evidence="6">
    <location>
        <begin position="191"/>
        <end position="209"/>
    </location>
</feature>
<protein>
    <submittedName>
        <fullName evidence="7">ABC transporter permease</fullName>
    </submittedName>
</protein>
<evidence type="ECO:0000256" key="2">
    <source>
        <dbReference type="ARBA" id="ARBA00005268"/>
    </source>
</evidence>
<feature type="transmembrane region" description="Helical" evidence="6">
    <location>
        <begin position="90"/>
        <end position="111"/>
    </location>
</feature>
<evidence type="ECO:0000256" key="3">
    <source>
        <dbReference type="ARBA" id="ARBA00022692"/>
    </source>
</evidence>
<feature type="transmembrane region" description="Helical" evidence="6">
    <location>
        <begin position="6"/>
        <end position="29"/>
    </location>
</feature>
<keyword evidence="8" id="KW-1185">Reference proteome</keyword>
<feature type="transmembrane region" description="Helical" evidence="6">
    <location>
        <begin position="62"/>
        <end position="78"/>
    </location>
</feature>
<reference evidence="7 8" key="1">
    <citation type="submission" date="2019-03" db="EMBL/GenBank/DDBJ databases">
        <title>Draft genome sequences of novel Actinobacteria.</title>
        <authorList>
            <person name="Sahin N."/>
            <person name="Ay H."/>
            <person name="Saygin H."/>
        </authorList>
    </citation>
    <scope>NUCLEOTIDE SEQUENCE [LARGE SCALE GENOMIC DNA]</scope>
    <source>
        <strain evidence="7 8">16K404</strain>
    </source>
</reference>
<dbReference type="PANTHER" id="PTHR30028:SF0">
    <property type="entry name" value="PROTEIN ALUMINUM SENSITIVE 3"/>
    <property type="match status" value="1"/>
</dbReference>
<name>A0A4R4UNL6_9PSEU</name>
<dbReference type="RefSeq" id="WP_132624841.1">
    <property type="nucleotide sequence ID" value="NZ_SMKV01000023.1"/>
</dbReference>
<dbReference type="Pfam" id="PF03649">
    <property type="entry name" value="UPF0014"/>
    <property type="match status" value="1"/>
</dbReference>
<proteinExistence type="inferred from homology"/>
<dbReference type="GO" id="GO:0005886">
    <property type="term" value="C:plasma membrane"/>
    <property type="evidence" value="ECO:0007669"/>
    <property type="project" value="TreeGrafter"/>
</dbReference>
<dbReference type="AlphaFoldDB" id="A0A4R4UNL6"/>
<evidence type="ECO:0000256" key="5">
    <source>
        <dbReference type="ARBA" id="ARBA00023136"/>
    </source>
</evidence>
<keyword evidence="4 6" id="KW-1133">Transmembrane helix</keyword>
<gene>
    <name evidence="7" type="ORF">E1161_18230</name>
</gene>
<dbReference type="OrthoDB" id="3212530at2"/>
<evidence type="ECO:0000313" key="7">
    <source>
        <dbReference type="EMBL" id="TDC90702.1"/>
    </source>
</evidence>
<accession>A0A4R4UNL6</accession>
<feature type="transmembrane region" description="Helical" evidence="6">
    <location>
        <begin position="117"/>
        <end position="141"/>
    </location>
</feature>
<dbReference type="Proteomes" id="UP000294744">
    <property type="component" value="Unassembled WGS sequence"/>
</dbReference>
<dbReference type="EMBL" id="SMKV01000023">
    <property type="protein sequence ID" value="TDC90702.1"/>
    <property type="molecule type" value="Genomic_DNA"/>
</dbReference>
<keyword evidence="3 6" id="KW-0812">Transmembrane</keyword>
<dbReference type="InterPro" id="IPR005226">
    <property type="entry name" value="UPF0014_fam"/>
</dbReference>
<feature type="transmembrane region" description="Helical" evidence="6">
    <location>
        <begin position="215"/>
        <end position="236"/>
    </location>
</feature>
<comment type="similarity">
    <text evidence="2">Belongs to the UPF0014 family.</text>
</comment>
<keyword evidence="5 6" id="KW-0472">Membrane</keyword>
<comment type="subcellular location">
    <subcellularLocation>
        <location evidence="1">Membrane</location>
        <topology evidence="1">Multi-pass membrane protein</topology>
    </subcellularLocation>
</comment>
<evidence type="ECO:0000256" key="4">
    <source>
        <dbReference type="ARBA" id="ARBA00022989"/>
    </source>
</evidence>
<evidence type="ECO:0000256" key="6">
    <source>
        <dbReference type="SAM" id="Phobius"/>
    </source>
</evidence>
<evidence type="ECO:0000256" key="1">
    <source>
        <dbReference type="ARBA" id="ARBA00004141"/>
    </source>
</evidence>
<dbReference type="PANTHER" id="PTHR30028">
    <property type="entry name" value="UPF0014 INNER MEMBRANE PROTEIN YBBM-RELATED"/>
    <property type="match status" value="1"/>
</dbReference>
<sequence>MGSGTVPVTPVLGAVVVLLLVVAAAVVRLGGFARHWAVITAGARGAAQLLLVSLIITSVVRWPWLVAAFIVVMFAVAARTAGRRITRNRTWWWGAVPIAAGVAPVAGVLLASRAVPLTGLVLIPLIGQLIGGALTATGLAGRRLLDELAQRRGEVEAALSLGLSERDSRLEIARPVAGTALVPALDQTRTVGMVTLPGAFVGMLLGGASPIQAGAVQLFVLVGLLAVEAVAIAAVLEIVARGLVTRPAAHQA</sequence>